<accession>A0A4P6LXJ2</accession>
<dbReference type="Pfam" id="PF00027">
    <property type="entry name" value="cNMP_binding"/>
    <property type="match status" value="1"/>
</dbReference>
<dbReference type="InterPro" id="IPR000595">
    <property type="entry name" value="cNMP-bd_dom"/>
</dbReference>
<dbReference type="PROSITE" id="PS51063">
    <property type="entry name" value="HTH_CRP_2"/>
    <property type="match status" value="1"/>
</dbReference>
<organism evidence="6 7">
    <name type="scientific">Blautia producta</name>
    <dbReference type="NCBI Taxonomy" id="33035"/>
    <lineage>
        <taxon>Bacteria</taxon>
        <taxon>Bacillati</taxon>
        <taxon>Bacillota</taxon>
        <taxon>Clostridia</taxon>
        <taxon>Lachnospirales</taxon>
        <taxon>Lachnospiraceae</taxon>
        <taxon>Blautia</taxon>
    </lineage>
</organism>
<dbReference type="PROSITE" id="PS50042">
    <property type="entry name" value="CNMP_BINDING_3"/>
    <property type="match status" value="1"/>
</dbReference>
<dbReference type="PANTHER" id="PTHR24567">
    <property type="entry name" value="CRP FAMILY TRANSCRIPTIONAL REGULATORY PROTEIN"/>
    <property type="match status" value="1"/>
</dbReference>
<dbReference type="GO" id="GO:0005829">
    <property type="term" value="C:cytosol"/>
    <property type="evidence" value="ECO:0007669"/>
    <property type="project" value="TreeGrafter"/>
</dbReference>
<evidence type="ECO:0000256" key="1">
    <source>
        <dbReference type="ARBA" id="ARBA00023015"/>
    </source>
</evidence>
<dbReference type="SUPFAM" id="SSF51206">
    <property type="entry name" value="cAMP-binding domain-like"/>
    <property type="match status" value="1"/>
</dbReference>
<dbReference type="SMART" id="SM00100">
    <property type="entry name" value="cNMP"/>
    <property type="match status" value="1"/>
</dbReference>
<dbReference type="PANTHER" id="PTHR24567:SF74">
    <property type="entry name" value="HTH-TYPE TRANSCRIPTIONAL REGULATOR ARCR"/>
    <property type="match status" value="1"/>
</dbReference>
<evidence type="ECO:0000256" key="2">
    <source>
        <dbReference type="ARBA" id="ARBA00023125"/>
    </source>
</evidence>
<dbReference type="InterPro" id="IPR012318">
    <property type="entry name" value="HTH_CRP"/>
</dbReference>
<dbReference type="InterPro" id="IPR014710">
    <property type="entry name" value="RmlC-like_jellyroll"/>
</dbReference>
<proteinExistence type="predicted"/>
<dbReference type="Proteomes" id="UP000289794">
    <property type="component" value="Chromosome"/>
</dbReference>
<sequence>MKEIEESLRIIFGADGIRQSSREHLARYSVLLEMKKGQHLYREREEIVTVYAVVSGTAALYKMNSMGEKKVIFVLGKGSLLNEEVLQDLPEPVSCEIMESARILAIPRKQLLALMETDARLMRFLFSSQSHKVRRLYRQLKNTTNATRGEKKMAAKLWKLARDHGKKEEAGVRICLKLTVTQLADMLGTKRETASRQLKVLVEQGLVRYDRNTFVIPDTDALNRYFKEE</sequence>
<gene>
    <name evidence="6" type="primary">crp</name>
    <name evidence="6" type="ORF">PMF13cell1_02403</name>
</gene>
<protein>
    <submittedName>
        <fullName evidence="6">CRP-like cAMP-activated global transcriptional regulator</fullName>
    </submittedName>
</protein>
<dbReference type="RefSeq" id="WP_130180858.1">
    <property type="nucleotide sequence ID" value="NZ_CP035945.1"/>
</dbReference>
<evidence type="ECO:0000259" key="5">
    <source>
        <dbReference type="PROSITE" id="PS51063"/>
    </source>
</evidence>
<dbReference type="KEGG" id="bpro:PMF13cell1_02403"/>
<dbReference type="InterPro" id="IPR018490">
    <property type="entry name" value="cNMP-bd_dom_sf"/>
</dbReference>
<feature type="domain" description="Cyclic nucleotide-binding" evidence="4">
    <location>
        <begin position="28"/>
        <end position="143"/>
    </location>
</feature>
<dbReference type="SUPFAM" id="SSF46785">
    <property type="entry name" value="Winged helix' DNA-binding domain"/>
    <property type="match status" value="1"/>
</dbReference>
<reference evidence="6 7" key="1">
    <citation type="submission" date="2019-01" db="EMBL/GenBank/DDBJ databases">
        <title>PMF-metabolizing Aryl O-demethylase.</title>
        <authorList>
            <person name="Kim M."/>
        </authorList>
    </citation>
    <scope>NUCLEOTIDE SEQUENCE [LARGE SCALE GENOMIC DNA]</scope>
    <source>
        <strain evidence="6 7">PMF1</strain>
    </source>
</reference>
<feature type="domain" description="HTH crp-type" evidence="5">
    <location>
        <begin position="147"/>
        <end position="220"/>
    </location>
</feature>
<dbReference type="Gene3D" id="2.60.120.10">
    <property type="entry name" value="Jelly Rolls"/>
    <property type="match status" value="1"/>
</dbReference>
<dbReference type="InterPro" id="IPR036388">
    <property type="entry name" value="WH-like_DNA-bd_sf"/>
</dbReference>
<name>A0A4P6LXJ2_9FIRM</name>
<evidence type="ECO:0000256" key="3">
    <source>
        <dbReference type="ARBA" id="ARBA00023163"/>
    </source>
</evidence>
<dbReference type="GO" id="GO:0003677">
    <property type="term" value="F:DNA binding"/>
    <property type="evidence" value="ECO:0007669"/>
    <property type="project" value="UniProtKB-KW"/>
</dbReference>
<dbReference type="Pfam" id="PF13545">
    <property type="entry name" value="HTH_Crp_2"/>
    <property type="match status" value="1"/>
</dbReference>
<keyword evidence="2" id="KW-0238">DNA-binding</keyword>
<dbReference type="Gene3D" id="1.10.10.10">
    <property type="entry name" value="Winged helix-like DNA-binding domain superfamily/Winged helix DNA-binding domain"/>
    <property type="match status" value="1"/>
</dbReference>
<dbReference type="AlphaFoldDB" id="A0A4P6LXJ2"/>
<dbReference type="EMBL" id="CP035945">
    <property type="protein sequence ID" value="QBE96856.1"/>
    <property type="molecule type" value="Genomic_DNA"/>
</dbReference>
<dbReference type="InterPro" id="IPR036390">
    <property type="entry name" value="WH_DNA-bd_sf"/>
</dbReference>
<dbReference type="SMART" id="SM00419">
    <property type="entry name" value="HTH_CRP"/>
    <property type="match status" value="1"/>
</dbReference>
<dbReference type="PRINTS" id="PR00034">
    <property type="entry name" value="HTHCRP"/>
</dbReference>
<dbReference type="GO" id="GO:0003700">
    <property type="term" value="F:DNA-binding transcription factor activity"/>
    <property type="evidence" value="ECO:0007669"/>
    <property type="project" value="TreeGrafter"/>
</dbReference>
<keyword evidence="1" id="KW-0805">Transcription regulation</keyword>
<keyword evidence="3" id="KW-0804">Transcription</keyword>
<dbReference type="InterPro" id="IPR050397">
    <property type="entry name" value="Env_Response_Regulators"/>
</dbReference>
<evidence type="ECO:0000259" key="4">
    <source>
        <dbReference type="PROSITE" id="PS50042"/>
    </source>
</evidence>
<dbReference type="CDD" id="cd00038">
    <property type="entry name" value="CAP_ED"/>
    <property type="match status" value="1"/>
</dbReference>
<evidence type="ECO:0000313" key="6">
    <source>
        <dbReference type="EMBL" id="QBE96856.1"/>
    </source>
</evidence>
<evidence type="ECO:0000313" key="7">
    <source>
        <dbReference type="Proteomes" id="UP000289794"/>
    </source>
</evidence>